<keyword evidence="5" id="KW-1185">Reference proteome</keyword>
<feature type="domain" description="DNA methylase N-4/N-6" evidence="3">
    <location>
        <begin position="54"/>
        <end position="102"/>
    </location>
</feature>
<evidence type="ECO:0000256" key="1">
    <source>
        <dbReference type="ARBA" id="ARBA00022603"/>
    </source>
</evidence>
<keyword evidence="1" id="KW-0489">Methyltransferase</keyword>
<organism evidence="4 5">
    <name type="scientific">Streptomonospora halophila</name>
    <dbReference type="NCBI Taxonomy" id="427369"/>
    <lineage>
        <taxon>Bacteria</taxon>
        <taxon>Bacillati</taxon>
        <taxon>Actinomycetota</taxon>
        <taxon>Actinomycetes</taxon>
        <taxon>Streptosporangiales</taxon>
        <taxon>Nocardiopsidaceae</taxon>
        <taxon>Streptomonospora</taxon>
    </lineage>
</organism>
<reference evidence="5" key="1">
    <citation type="journal article" date="2019" name="Int. J. Syst. Evol. Microbiol.">
        <title>The Global Catalogue of Microorganisms (GCM) 10K type strain sequencing project: providing services to taxonomists for standard genome sequencing and annotation.</title>
        <authorList>
            <consortium name="The Broad Institute Genomics Platform"/>
            <consortium name="The Broad Institute Genome Sequencing Center for Infectious Disease"/>
            <person name="Wu L."/>
            <person name="Ma J."/>
        </authorList>
    </citation>
    <scope>NUCLEOTIDE SEQUENCE [LARGE SCALE GENOMIC DNA]</scope>
    <source>
        <strain evidence="5">JCM 18123</strain>
    </source>
</reference>
<evidence type="ECO:0000313" key="4">
    <source>
        <dbReference type="EMBL" id="GAA4950979.1"/>
    </source>
</evidence>
<dbReference type="EMBL" id="BAABIK010000024">
    <property type="protein sequence ID" value="GAA4950979.1"/>
    <property type="molecule type" value="Genomic_DNA"/>
</dbReference>
<evidence type="ECO:0000259" key="3">
    <source>
        <dbReference type="Pfam" id="PF01555"/>
    </source>
</evidence>
<name>A0ABP9GRA1_9ACTN</name>
<proteinExistence type="predicted"/>
<dbReference type="SUPFAM" id="SSF53335">
    <property type="entry name" value="S-adenosyl-L-methionine-dependent methyltransferases"/>
    <property type="match status" value="1"/>
</dbReference>
<sequence length="280" mass="28754">MPHTPSVPEQNRYPGPGAPPLAVWPCAQTPLVAQRRQRCLTPPVAPAALAMLPELAERLIAEFSEPGQVVADVMCGSGTVTLAAVRAQRRVVALDGEPECLAQTAMHLSYAEEPANRRVLELVQGDARLAASLFTGHRLDLAVVDPPAPGAAVVPGDYPDSNLAGLAGADYTRALTDALAAVAVRMRPGGRLVLLAPALAAGGGVGVEHLVRSGTDAGLDYLQHIIALSGPLVGDTLTPGPAHPAGSAPTAATGRHRPVHRHLLAFVTPAPAAAEGGARR</sequence>
<dbReference type="CDD" id="cd02440">
    <property type="entry name" value="AdoMet_MTases"/>
    <property type="match status" value="1"/>
</dbReference>
<protein>
    <recommendedName>
        <fullName evidence="3">DNA methylase N-4/N-6 domain-containing protein</fullName>
    </recommendedName>
</protein>
<dbReference type="Proteomes" id="UP001499993">
    <property type="component" value="Unassembled WGS sequence"/>
</dbReference>
<gene>
    <name evidence="4" type="ORF">GCM10023224_39270</name>
</gene>
<evidence type="ECO:0000313" key="5">
    <source>
        <dbReference type="Proteomes" id="UP001499993"/>
    </source>
</evidence>
<comment type="caution">
    <text evidence="4">The sequence shown here is derived from an EMBL/GenBank/DDBJ whole genome shotgun (WGS) entry which is preliminary data.</text>
</comment>
<dbReference type="InterPro" id="IPR029063">
    <property type="entry name" value="SAM-dependent_MTases_sf"/>
</dbReference>
<dbReference type="Gene3D" id="3.40.50.150">
    <property type="entry name" value="Vaccinia Virus protein VP39"/>
    <property type="match status" value="1"/>
</dbReference>
<dbReference type="Pfam" id="PF01555">
    <property type="entry name" value="N6_N4_Mtase"/>
    <property type="match status" value="1"/>
</dbReference>
<accession>A0ABP9GRA1</accession>
<evidence type="ECO:0000256" key="2">
    <source>
        <dbReference type="ARBA" id="ARBA00022679"/>
    </source>
</evidence>
<dbReference type="InterPro" id="IPR002941">
    <property type="entry name" value="DNA_methylase_N4/N6"/>
</dbReference>
<keyword evidence="2" id="KW-0808">Transferase</keyword>